<dbReference type="GeneID" id="63826044"/>
<evidence type="ECO:0000256" key="1">
    <source>
        <dbReference type="SAM" id="MobiDB-lite"/>
    </source>
</evidence>
<accession>A0A165E2N6</accession>
<feature type="transmembrane region" description="Helical" evidence="2">
    <location>
        <begin position="148"/>
        <end position="166"/>
    </location>
</feature>
<dbReference type="AlphaFoldDB" id="A0A165E2N6"/>
<evidence type="ECO:0000313" key="3">
    <source>
        <dbReference type="EMBL" id="KZT06129.1"/>
    </source>
</evidence>
<reference evidence="3 4" key="1">
    <citation type="journal article" date="2016" name="Mol. Biol. Evol.">
        <title>Comparative Genomics of Early-Diverging Mushroom-Forming Fungi Provides Insights into the Origins of Lignocellulose Decay Capabilities.</title>
        <authorList>
            <person name="Nagy L.G."/>
            <person name="Riley R."/>
            <person name="Tritt A."/>
            <person name="Adam C."/>
            <person name="Daum C."/>
            <person name="Floudas D."/>
            <person name="Sun H."/>
            <person name="Yadav J.S."/>
            <person name="Pangilinan J."/>
            <person name="Larsson K.H."/>
            <person name="Matsuura K."/>
            <person name="Barry K."/>
            <person name="Labutti K."/>
            <person name="Kuo R."/>
            <person name="Ohm R.A."/>
            <person name="Bhattacharya S.S."/>
            <person name="Shirouzu T."/>
            <person name="Yoshinaga Y."/>
            <person name="Martin F.M."/>
            <person name="Grigoriev I.V."/>
            <person name="Hibbett D.S."/>
        </authorList>
    </citation>
    <scope>NUCLEOTIDE SEQUENCE [LARGE SCALE GENOMIC DNA]</scope>
    <source>
        <strain evidence="3 4">93-53</strain>
    </source>
</reference>
<keyword evidence="2" id="KW-0812">Transmembrane</keyword>
<keyword evidence="2" id="KW-0472">Membrane</keyword>
<sequence length="169" mass="18931">VVTTFWQKKSVEQGQSKHFITLENLRNSLNVLRTAARALPYQRFNLQASDHNAPHPSVAHSCPSQSSPGQPSGATAVQQQQDAKFTPKLPQAIPNIPQTPQIPPAPQIHRIPQMPPAQAISTQNPKEEVLPVSVRDTNIVWCLRRSKWILSLLGLFLFLCIFRPFCVQE</sequence>
<dbReference type="EMBL" id="KV427626">
    <property type="protein sequence ID" value="KZT06129.1"/>
    <property type="molecule type" value="Genomic_DNA"/>
</dbReference>
<dbReference type="InParanoid" id="A0A165E2N6"/>
<proteinExistence type="predicted"/>
<name>A0A165E2N6_9APHY</name>
<gene>
    <name evidence="3" type="ORF">LAESUDRAFT_726348</name>
</gene>
<dbReference type="Proteomes" id="UP000076871">
    <property type="component" value="Unassembled WGS sequence"/>
</dbReference>
<protein>
    <submittedName>
        <fullName evidence="3">Uncharacterized protein</fullName>
    </submittedName>
</protein>
<evidence type="ECO:0000256" key="2">
    <source>
        <dbReference type="SAM" id="Phobius"/>
    </source>
</evidence>
<feature type="non-terminal residue" evidence="3">
    <location>
        <position position="1"/>
    </location>
</feature>
<organism evidence="3 4">
    <name type="scientific">Laetiporus sulphureus 93-53</name>
    <dbReference type="NCBI Taxonomy" id="1314785"/>
    <lineage>
        <taxon>Eukaryota</taxon>
        <taxon>Fungi</taxon>
        <taxon>Dikarya</taxon>
        <taxon>Basidiomycota</taxon>
        <taxon>Agaricomycotina</taxon>
        <taxon>Agaricomycetes</taxon>
        <taxon>Polyporales</taxon>
        <taxon>Laetiporus</taxon>
    </lineage>
</organism>
<evidence type="ECO:0000313" key="4">
    <source>
        <dbReference type="Proteomes" id="UP000076871"/>
    </source>
</evidence>
<feature type="region of interest" description="Disordered" evidence="1">
    <location>
        <begin position="48"/>
        <end position="83"/>
    </location>
</feature>
<dbReference type="RefSeq" id="XP_040763869.1">
    <property type="nucleotide sequence ID" value="XM_040909015.1"/>
</dbReference>
<keyword evidence="4" id="KW-1185">Reference proteome</keyword>
<feature type="compositionally biased region" description="Low complexity" evidence="1">
    <location>
        <begin position="63"/>
        <end position="73"/>
    </location>
</feature>
<keyword evidence="2" id="KW-1133">Transmembrane helix</keyword>